<dbReference type="Proteomes" id="UP000298663">
    <property type="component" value="Unassembled WGS sequence"/>
</dbReference>
<accession>A0A4U5PG50</accession>
<organism evidence="1 2">
    <name type="scientific">Steinernema carpocapsae</name>
    <name type="common">Entomopathogenic nematode</name>
    <dbReference type="NCBI Taxonomy" id="34508"/>
    <lineage>
        <taxon>Eukaryota</taxon>
        <taxon>Metazoa</taxon>
        <taxon>Ecdysozoa</taxon>
        <taxon>Nematoda</taxon>
        <taxon>Chromadorea</taxon>
        <taxon>Rhabditida</taxon>
        <taxon>Tylenchina</taxon>
        <taxon>Panagrolaimomorpha</taxon>
        <taxon>Strongyloidoidea</taxon>
        <taxon>Steinernematidae</taxon>
        <taxon>Steinernema</taxon>
    </lineage>
</organism>
<keyword evidence="2" id="KW-1185">Reference proteome</keyword>
<comment type="caution">
    <text evidence="1">The sequence shown here is derived from an EMBL/GenBank/DDBJ whole genome shotgun (WGS) entry which is preliminary data.</text>
</comment>
<dbReference type="EMBL" id="AZBU02000002">
    <property type="protein sequence ID" value="TKR95241.1"/>
    <property type="molecule type" value="Genomic_DNA"/>
</dbReference>
<evidence type="ECO:0000313" key="1">
    <source>
        <dbReference type="EMBL" id="TKR95241.1"/>
    </source>
</evidence>
<gene>
    <name evidence="1" type="ORF">L596_009438</name>
</gene>
<protein>
    <submittedName>
        <fullName evidence="1">Uncharacterized protein</fullName>
    </submittedName>
</protein>
<proteinExistence type="predicted"/>
<sequence length="145" mass="16518">MFTKTEGFKNCKDQLPYLQILQISQKIKPQPLIVLDATYQTPRSKTFRLTLFHLKQPAGSLKQTCLEHGTQNLFPASFTKNQFQRKIYESKKQQLNAKKSIKARFTRDIRAHIPIATIVFGRVQARGITPLKSQLVAVLPAVVVP</sequence>
<reference evidence="1 2" key="2">
    <citation type="journal article" date="2019" name="G3 (Bethesda)">
        <title>Hybrid Assembly of the Genome of the Entomopathogenic Nematode Steinernema carpocapsae Identifies the X-Chromosome.</title>
        <authorList>
            <person name="Serra L."/>
            <person name="Macchietto M."/>
            <person name="Macias-Munoz A."/>
            <person name="McGill C.J."/>
            <person name="Rodriguez I.M."/>
            <person name="Rodriguez B."/>
            <person name="Murad R."/>
            <person name="Mortazavi A."/>
        </authorList>
    </citation>
    <scope>NUCLEOTIDE SEQUENCE [LARGE SCALE GENOMIC DNA]</scope>
    <source>
        <strain evidence="1 2">ALL</strain>
    </source>
</reference>
<reference evidence="1 2" key="1">
    <citation type="journal article" date="2015" name="Genome Biol.">
        <title>Comparative genomics of Steinernema reveals deeply conserved gene regulatory networks.</title>
        <authorList>
            <person name="Dillman A.R."/>
            <person name="Macchietto M."/>
            <person name="Porter C.F."/>
            <person name="Rogers A."/>
            <person name="Williams B."/>
            <person name="Antoshechkin I."/>
            <person name="Lee M.M."/>
            <person name="Goodwin Z."/>
            <person name="Lu X."/>
            <person name="Lewis E.E."/>
            <person name="Goodrich-Blair H."/>
            <person name="Stock S.P."/>
            <person name="Adams B.J."/>
            <person name="Sternberg P.W."/>
            <person name="Mortazavi A."/>
        </authorList>
    </citation>
    <scope>NUCLEOTIDE SEQUENCE [LARGE SCALE GENOMIC DNA]</scope>
    <source>
        <strain evidence="1 2">ALL</strain>
    </source>
</reference>
<dbReference type="AlphaFoldDB" id="A0A4U5PG50"/>
<evidence type="ECO:0000313" key="2">
    <source>
        <dbReference type="Proteomes" id="UP000298663"/>
    </source>
</evidence>
<name>A0A4U5PG50_STECR</name>